<accession>A0ABY6MRZ7</accession>
<dbReference type="Gene3D" id="3.30.1330.60">
    <property type="entry name" value="OmpA-like domain"/>
    <property type="match status" value="1"/>
</dbReference>
<proteinExistence type="predicted"/>
<dbReference type="InterPro" id="IPR036737">
    <property type="entry name" value="OmpA-like_sf"/>
</dbReference>
<dbReference type="SUPFAM" id="SSF103088">
    <property type="entry name" value="OmpA-like"/>
    <property type="match status" value="1"/>
</dbReference>
<keyword evidence="3" id="KW-1185">Reference proteome</keyword>
<evidence type="ECO:0000313" key="3">
    <source>
        <dbReference type="Proteomes" id="UP001163266"/>
    </source>
</evidence>
<evidence type="ECO:0000259" key="1">
    <source>
        <dbReference type="Pfam" id="PF00691"/>
    </source>
</evidence>
<gene>
    <name evidence="2" type="ORF">OMP39_14085</name>
</gene>
<evidence type="ECO:0000313" key="2">
    <source>
        <dbReference type="EMBL" id="UZD54772.1"/>
    </source>
</evidence>
<reference evidence="2" key="1">
    <citation type="submission" date="2022-10" db="EMBL/GenBank/DDBJ databases">
        <title>Complete genome sequence of Schlegelella aquatica LMG 23380.</title>
        <authorList>
            <person name="Musilova J."/>
            <person name="Kourilova X."/>
            <person name="Bezdicek M."/>
            <person name="Hermankova K."/>
            <person name="Obruca S."/>
            <person name="Sedlar K."/>
        </authorList>
    </citation>
    <scope>NUCLEOTIDE SEQUENCE</scope>
    <source>
        <strain evidence="2">LMG 23380</strain>
    </source>
</reference>
<dbReference type="Pfam" id="PF00691">
    <property type="entry name" value="OmpA"/>
    <property type="match status" value="1"/>
</dbReference>
<feature type="domain" description="OmpA-like" evidence="1">
    <location>
        <begin position="87"/>
        <end position="153"/>
    </location>
</feature>
<dbReference type="Proteomes" id="UP001163266">
    <property type="component" value="Chromosome"/>
</dbReference>
<dbReference type="InterPro" id="IPR006665">
    <property type="entry name" value="OmpA-like"/>
</dbReference>
<protein>
    <recommendedName>
        <fullName evidence="1">OmpA-like domain-containing protein</fullName>
    </recommendedName>
</protein>
<sequence length="173" mass="17910">MKGTTAERARHHRRALRLSVAPAMVALAALVAGCAGIGGGPGRPGGPAAASLSQQRWQLEQDLAGTPVEVASAEGGYRVSVPLKYSFDRQRSAVKPPLAAVLDRVARVVRSGEGVRLRVSAPPDRAGADLLAQDRAASVRDYLVARGVPRARFAEPGPATPGGVVEVLVAPAR</sequence>
<dbReference type="RefSeq" id="WP_264892407.1">
    <property type="nucleotide sequence ID" value="NZ_CP110257.1"/>
</dbReference>
<name>A0ABY6MRZ7_9BURK</name>
<organism evidence="2 3">
    <name type="scientific">Caldimonas aquatica</name>
    <dbReference type="NCBI Taxonomy" id="376175"/>
    <lineage>
        <taxon>Bacteria</taxon>
        <taxon>Pseudomonadati</taxon>
        <taxon>Pseudomonadota</taxon>
        <taxon>Betaproteobacteria</taxon>
        <taxon>Burkholderiales</taxon>
        <taxon>Sphaerotilaceae</taxon>
        <taxon>Caldimonas</taxon>
    </lineage>
</organism>
<dbReference type="EMBL" id="CP110257">
    <property type="protein sequence ID" value="UZD54772.1"/>
    <property type="molecule type" value="Genomic_DNA"/>
</dbReference>
<dbReference type="PROSITE" id="PS51257">
    <property type="entry name" value="PROKAR_LIPOPROTEIN"/>
    <property type="match status" value="1"/>
</dbReference>